<comment type="similarity">
    <text evidence="1">Belongs to the SLBP family.</text>
</comment>
<dbReference type="PANTHER" id="PTHR17408:SF0">
    <property type="entry name" value="HISTONE RNA HAIRPIN-BINDING PROTEIN"/>
    <property type="match status" value="1"/>
</dbReference>
<dbReference type="InterPro" id="IPR029344">
    <property type="entry name" value="SLBP_RNA_bind"/>
</dbReference>
<reference evidence="6" key="1">
    <citation type="submission" date="2021-01" db="EMBL/GenBank/DDBJ databases">
        <authorList>
            <person name="Corre E."/>
            <person name="Pelletier E."/>
            <person name="Niang G."/>
            <person name="Scheremetjew M."/>
            <person name="Finn R."/>
            <person name="Kale V."/>
            <person name="Holt S."/>
            <person name="Cochrane G."/>
            <person name="Meng A."/>
            <person name="Brown T."/>
            <person name="Cohen L."/>
        </authorList>
    </citation>
    <scope>NUCLEOTIDE SEQUENCE</scope>
    <source>
        <strain evidence="6">CCMP1897</strain>
    </source>
</reference>
<evidence type="ECO:0000259" key="4">
    <source>
        <dbReference type="Pfam" id="PF15247"/>
    </source>
</evidence>
<dbReference type="AlphaFoldDB" id="A0A6U9PF39"/>
<protein>
    <recommendedName>
        <fullName evidence="4">Histone RNA hairpin-binding protein RNA-binding domain-containing protein</fullName>
    </recommendedName>
</protein>
<gene>
    <name evidence="5" type="ORF">PSAL00342_LOCUS142</name>
    <name evidence="6" type="ORF">PSAL00342_LOCUS143</name>
</gene>
<evidence type="ECO:0000256" key="1">
    <source>
        <dbReference type="ARBA" id="ARBA00006151"/>
    </source>
</evidence>
<evidence type="ECO:0000313" key="6">
    <source>
        <dbReference type="EMBL" id="CAE0606327.1"/>
    </source>
</evidence>
<dbReference type="GO" id="GO:0003729">
    <property type="term" value="F:mRNA binding"/>
    <property type="evidence" value="ECO:0007669"/>
    <property type="project" value="InterPro"/>
</dbReference>
<feature type="domain" description="Histone RNA hairpin-binding protein RNA-binding" evidence="4">
    <location>
        <begin position="89"/>
        <end position="162"/>
    </location>
</feature>
<accession>A0A6U9PF39</accession>
<keyword evidence="2" id="KW-0694">RNA-binding</keyword>
<sequence>MEDVTRAHSGRRRDETKHGKDVEKGDKAWNGRHGSRKRKRESEEIEVNREKVIKLLWGGTRKHVKDCTADFDLGDVVPHRVKEEEKEDDPKKIAYRKKQIEIGKNTVAYQCYIQAVPKHKRKVHRKGYPIDPVTPDINKKCSKRCFDGLLKSWRRQLHKWSPDKDNTPTTEMSLEPALPQPAEETTPSQTIKRAKIAPVTYAEEKPIAPAPVPSIFDGWFEEERDF</sequence>
<dbReference type="Pfam" id="PF15247">
    <property type="entry name" value="SLBP_RNA_bind"/>
    <property type="match status" value="1"/>
</dbReference>
<dbReference type="PANTHER" id="PTHR17408">
    <property type="entry name" value="HISTONE RNA HAIRPIN-BINDING PROTEIN"/>
    <property type="match status" value="1"/>
</dbReference>
<dbReference type="InterPro" id="IPR026502">
    <property type="entry name" value="SLBP1/SLBP2"/>
</dbReference>
<dbReference type="GO" id="GO:0006398">
    <property type="term" value="P:mRNA 3'-end processing by stem-loop binding and cleavage"/>
    <property type="evidence" value="ECO:0007669"/>
    <property type="project" value="TreeGrafter"/>
</dbReference>
<dbReference type="GO" id="GO:0071207">
    <property type="term" value="F:histone pre-mRNA stem-loop binding"/>
    <property type="evidence" value="ECO:0007669"/>
    <property type="project" value="TreeGrafter"/>
</dbReference>
<evidence type="ECO:0000256" key="3">
    <source>
        <dbReference type="SAM" id="MobiDB-lite"/>
    </source>
</evidence>
<dbReference type="FunFam" id="1.10.8.1120:FF:000001">
    <property type="entry name" value="Histone RNA hairpin-binding protein-like"/>
    <property type="match status" value="1"/>
</dbReference>
<dbReference type="GO" id="GO:0051028">
    <property type="term" value="P:mRNA transport"/>
    <property type="evidence" value="ECO:0007669"/>
    <property type="project" value="TreeGrafter"/>
</dbReference>
<dbReference type="GO" id="GO:0005737">
    <property type="term" value="C:cytoplasm"/>
    <property type="evidence" value="ECO:0007669"/>
    <property type="project" value="TreeGrafter"/>
</dbReference>
<dbReference type="GO" id="GO:0071204">
    <property type="term" value="C:histone pre-mRNA 3'end processing complex"/>
    <property type="evidence" value="ECO:0007669"/>
    <property type="project" value="TreeGrafter"/>
</dbReference>
<dbReference type="EMBL" id="HBIS01000174">
    <property type="protein sequence ID" value="CAE0606327.1"/>
    <property type="molecule type" value="Transcribed_RNA"/>
</dbReference>
<feature type="region of interest" description="Disordered" evidence="3">
    <location>
        <begin position="159"/>
        <end position="193"/>
    </location>
</feature>
<organism evidence="6">
    <name type="scientific">Picocystis salinarum</name>
    <dbReference type="NCBI Taxonomy" id="88271"/>
    <lineage>
        <taxon>Eukaryota</taxon>
        <taxon>Viridiplantae</taxon>
        <taxon>Chlorophyta</taxon>
        <taxon>Picocystophyceae</taxon>
        <taxon>Picocystales</taxon>
        <taxon>Picocystaceae</taxon>
        <taxon>Picocystis</taxon>
    </lineage>
</organism>
<dbReference type="EMBL" id="HBIS01000173">
    <property type="protein sequence ID" value="CAE0606326.1"/>
    <property type="molecule type" value="Transcribed_RNA"/>
</dbReference>
<evidence type="ECO:0000313" key="5">
    <source>
        <dbReference type="EMBL" id="CAE0606326.1"/>
    </source>
</evidence>
<proteinExistence type="inferred from homology"/>
<feature type="region of interest" description="Disordered" evidence="3">
    <location>
        <begin position="1"/>
        <end position="44"/>
    </location>
</feature>
<feature type="compositionally biased region" description="Basic and acidic residues" evidence="3">
    <location>
        <begin position="1"/>
        <end position="29"/>
    </location>
</feature>
<evidence type="ECO:0000256" key="2">
    <source>
        <dbReference type="ARBA" id="ARBA00022884"/>
    </source>
</evidence>
<name>A0A6U9PF39_9CHLO</name>
<dbReference type="InterPro" id="IPR038294">
    <property type="entry name" value="SLBP_RNA_bind_sf"/>
</dbReference>
<dbReference type="Gene3D" id="1.10.8.1120">
    <property type="entry name" value="Histone RNA hairpin-binding protein RNA-binding domain"/>
    <property type="match status" value="1"/>
</dbReference>